<sequence>MDVKVFRTFLELARVRHFGRAAENLYLTQAAVSARIKQLESYFDTQLFTRDRNNIKLTSAGERLVGYAEVMVTTLQQAKFELSLESGKALQLTIGGTPNIWDAYLQHCLSKVTDAFPGYGFIAEVMGREQLSRSLLERTLDMAFVFDPIKTEELHCRKVTDLTLLFVSTQPGSIDSAFQHHYVYVDWGAKFAAEHAERYPHITTPFLRTSTARIALDFILEKEGSAYLPASLVEPFLRTRQLHCIEGSSEWERPVYLSYRKNSSSVNAIEQVEKLVKEIDPLTAFSLQQAGEIGRSQD</sequence>
<dbReference type="PRINTS" id="PR00039">
    <property type="entry name" value="HTHLYSR"/>
</dbReference>
<evidence type="ECO:0000256" key="1">
    <source>
        <dbReference type="ARBA" id="ARBA00009437"/>
    </source>
</evidence>
<accession>A0A1Y6IVN8</accession>
<dbReference type="OrthoDB" id="9786526at2"/>
<dbReference type="FunFam" id="1.10.10.10:FF:000001">
    <property type="entry name" value="LysR family transcriptional regulator"/>
    <property type="match status" value="1"/>
</dbReference>
<evidence type="ECO:0000259" key="5">
    <source>
        <dbReference type="PROSITE" id="PS50931"/>
    </source>
</evidence>
<reference evidence="6 9" key="2">
    <citation type="submission" date="2023-11" db="EMBL/GenBank/DDBJ databases">
        <title>Plant-associative lifestyle of Vibrio porteresiae and its evolutionary dynamics.</title>
        <authorList>
            <person name="Rameshkumar N."/>
            <person name="Kirti K."/>
        </authorList>
    </citation>
    <scope>NUCLEOTIDE SEQUENCE [LARGE SCALE GENOMIC DNA]</scope>
    <source>
        <strain evidence="6 9">MSSRF38</strain>
    </source>
</reference>
<organism evidence="7 8">
    <name type="scientific">Vibrio mangrovi</name>
    <dbReference type="NCBI Taxonomy" id="474394"/>
    <lineage>
        <taxon>Bacteria</taxon>
        <taxon>Pseudomonadati</taxon>
        <taxon>Pseudomonadota</taxon>
        <taxon>Gammaproteobacteria</taxon>
        <taxon>Vibrionales</taxon>
        <taxon>Vibrionaceae</taxon>
        <taxon>Vibrio</taxon>
    </lineage>
</organism>
<comment type="similarity">
    <text evidence="1">Belongs to the LysR transcriptional regulatory family.</text>
</comment>
<dbReference type="InterPro" id="IPR036388">
    <property type="entry name" value="WH-like_DNA-bd_sf"/>
</dbReference>
<dbReference type="Proteomes" id="UP001283366">
    <property type="component" value="Unassembled WGS sequence"/>
</dbReference>
<dbReference type="Pfam" id="PF00126">
    <property type="entry name" value="HTH_1"/>
    <property type="match status" value="1"/>
</dbReference>
<dbReference type="Gene3D" id="1.10.10.10">
    <property type="entry name" value="Winged helix-like DNA-binding domain superfamily/Winged helix DNA-binding domain"/>
    <property type="match status" value="1"/>
</dbReference>
<dbReference type="PANTHER" id="PTHR30126:SF21">
    <property type="entry name" value="TRANSCRIPTIONAL REGULATOR-RELATED"/>
    <property type="match status" value="1"/>
</dbReference>
<keyword evidence="4" id="KW-0804">Transcription</keyword>
<evidence type="ECO:0000313" key="7">
    <source>
        <dbReference type="EMBL" id="SMS01724.1"/>
    </source>
</evidence>
<dbReference type="InterPro" id="IPR005119">
    <property type="entry name" value="LysR_subst-bd"/>
</dbReference>
<reference evidence="7 8" key="1">
    <citation type="submission" date="2017-05" db="EMBL/GenBank/DDBJ databases">
        <authorList>
            <person name="Song R."/>
            <person name="Chenine A.L."/>
            <person name="Ruprecht R.M."/>
        </authorList>
    </citation>
    <scope>NUCLEOTIDE SEQUENCE [LARGE SCALE GENOMIC DNA]</scope>
    <source>
        <strain evidence="7 8">CECT 7927</strain>
    </source>
</reference>
<protein>
    <submittedName>
        <fullName evidence="7">HTH-type transcriptional regulator GltR</fullName>
    </submittedName>
    <submittedName>
        <fullName evidence="6">LysR family transcriptional regulator</fullName>
    </submittedName>
</protein>
<evidence type="ECO:0000313" key="6">
    <source>
        <dbReference type="EMBL" id="MDW6004960.1"/>
    </source>
</evidence>
<gene>
    <name evidence="7" type="primary">gltR</name>
    <name evidence="6" type="ORF">SBX37_19040</name>
    <name evidence="7" type="ORF">VIM7927_03029</name>
</gene>
<dbReference type="Pfam" id="PF03466">
    <property type="entry name" value="LysR_substrate"/>
    <property type="match status" value="1"/>
</dbReference>
<proteinExistence type="inferred from homology"/>
<dbReference type="Gene3D" id="3.40.190.290">
    <property type="match status" value="1"/>
</dbReference>
<keyword evidence="2" id="KW-0805">Transcription regulation</keyword>
<evidence type="ECO:0000256" key="3">
    <source>
        <dbReference type="ARBA" id="ARBA00023125"/>
    </source>
</evidence>
<dbReference type="PANTHER" id="PTHR30126">
    <property type="entry name" value="HTH-TYPE TRANSCRIPTIONAL REGULATOR"/>
    <property type="match status" value="1"/>
</dbReference>
<dbReference type="GO" id="GO:0003700">
    <property type="term" value="F:DNA-binding transcription factor activity"/>
    <property type="evidence" value="ECO:0007669"/>
    <property type="project" value="InterPro"/>
</dbReference>
<dbReference type="SUPFAM" id="SSF46785">
    <property type="entry name" value="Winged helix' DNA-binding domain"/>
    <property type="match status" value="1"/>
</dbReference>
<dbReference type="EMBL" id="FXXI01000006">
    <property type="protein sequence ID" value="SMS01724.1"/>
    <property type="molecule type" value="Genomic_DNA"/>
</dbReference>
<dbReference type="EMBL" id="JAWRCO010000002">
    <property type="protein sequence ID" value="MDW6004960.1"/>
    <property type="molecule type" value="Genomic_DNA"/>
</dbReference>
<dbReference type="InterPro" id="IPR000847">
    <property type="entry name" value="LysR_HTH_N"/>
</dbReference>
<dbReference type="InterPro" id="IPR036390">
    <property type="entry name" value="WH_DNA-bd_sf"/>
</dbReference>
<dbReference type="PROSITE" id="PS50931">
    <property type="entry name" value="HTH_LYSR"/>
    <property type="match status" value="1"/>
</dbReference>
<dbReference type="Proteomes" id="UP000196125">
    <property type="component" value="Unassembled WGS sequence"/>
</dbReference>
<evidence type="ECO:0000256" key="4">
    <source>
        <dbReference type="ARBA" id="ARBA00023163"/>
    </source>
</evidence>
<keyword evidence="3" id="KW-0238">DNA-binding</keyword>
<feature type="domain" description="HTH lysR-type" evidence="5">
    <location>
        <begin position="1"/>
        <end position="58"/>
    </location>
</feature>
<evidence type="ECO:0000313" key="9">
    <source>
        <dbReference type="Proteomes" id="UP001283366"/>
    </source>
</evidence>
<dbReference type="AlphaFoldDB" id="A0A1Y6IVN8"/>
<evidence type="ECO:0000256" key="2">
    <source>
        <dbReference type="ARBA" id="ARBA00023015"/>
    </source>
</evidence>
<evidence type="ECO:0000313" key="8">
    <source>
        <dbReference type="Proteomes" id="UP000196125"/>
    </source>
</evidence>
<dbReference type="GO" id="GO:0000976">
    <property type="term" value="F:transcription cis-regulatory region binding"/>
    <property type="evidence" value="ECO:0007669"/>
    <property type="project" value="TreeGrafter"/>
</dbReference>
<name>A0A1Y6IVN8_9VIBR</name>
<dbReference type="SUPFAM" id="SSF53850">
    <property type="entry name" value="Periplasmic binding protein-like II"/>
    <property type="match status" value="1"/>
</dbReference>
<keyword evidence="9" id="KW-1185">Reference proteome</keyword>
<dbReference type="RefSeq" id="WP_087481754.1">
    <property type="nucleotide sequence ID" value="NZ_AP024884.1"/>
</dbReference>